<organism evidence="1">
    <name type="scientific">marine metagenome</name>
    <dbReference type="NCBI Taxonomy" id="408172"/>
    <lineage>
        <taxon>unclassified sequences</taxon>
        <taxon>metagenomes</taxon>
        <taxon>ecological metagenomes</taxon>
    </lineage>
</organism>
<accession>A0A383DZG4</accession>
<name>A0A383DZG4_9ZZZZ</name>
<evidence type="ECO:0000313" key="1">
    <source>
        <dbReference type="EMBL" id="SVE49580.1"/>
    </source>
</evidence>
<dbReference type="EMBL" id="UINC01221299">
    <property type="protein sequence ID" value="SVE49580.1"/>
    <property type="molecule type" value="Genomic_DNA"/>
</dbReference>
<proteinExistence type="predicted"/>
<protein>
    <recommendedName>
        <fullName evidence="2">RND efflux pump membrane fusion protein barrel-sandwich domain-containing protein</fullName>
    </recommendedName>
</protein>
<reference evidence="1" key="1">
    <citation type="submission" date="2018-05" db="EMBL/GenBank/DDBJ databases">
        <authorList>
            <person name="Lanie J.A."/>
            <person name="Ng W.-L."/>
            <person name="Kazmierczak K.M."/>
            <person name="Andrzejewski T.M."/>
            <person name="Davidsen T.M."/>
            <person name="Wayne K.J."/>
            <person name="Tettelin H."/>
            <person name="Glass J.I."/>
            <person name="Rusch D."/>
            <person name="Podicherti R."/>
            <person name="Tsui H.-C.T."/>
            <person name="Winkler M.E."/>
        </authorList>
    </citation>
    <scope>NUCLEOTIDE SEQUENCE</scope>
</reference>
<evidence type="ECO:0008006" key="2">
    <source>
        <dbReference type="Google" id="ProtNLM"/>
    </source>
</evidence>
<feature type="non-terminal residue" evidence="1">
    <location>
        <position position="1"/>
    </location>
</feature>
<sequence>VLQQNGLSLKRPETVIPVVGGVVTAVANDLVEVSIGSDDGLQAGHELEVFRADEYLGRLRVVSVKPDRAVVRVLKDFARGIVQRGDRVATRLKLDS</sequence>
<gene>
    <name evidence="1" type="ORF">METZ01_LOCUS502434</name>
</gene>
<dbReference type="AlphaFoldDB" id="A0A383DZG4"/>